<protein>
    <submittedName>
        <fullName evidence="1">Uncharacterized protein</fullName>
    </submittedName>
</protein>
<name>A0AAV7D7R1_ENGPU</name>
<proteinExistence type="predicted"/>
<reference evidence="1" key="1">
    <citation type="thesis" date="2020" institute="ProQuest LLC" country="789 East Eisenhower Parkway, Ann Arbor, MI, USA">
        <title>Comparative Genomics and Chromosome Evolution.</title>
        <authorList>
            <person name="Mudd A.B."/>
        </authorList>
    </citation>
    <scope>NUCLEOTIDE SEQUENCE</scope>
    <source>
        <strain evidence="1">237g6f4</strain>
        <tissue evidence="1">Blood</tissue>
    </source>
</reference>
<organism evidence="1 2">
    <name type="scientific">Engystomops pustulosus</name>
    <name type="common">Tungara frog</name>
    <name type="synonym">Physalaemus pustulosus</name>
    <dbReference type="NCBI Taxonomy" id="76066"/>
    <lineage>
        <taxon>Eukaryota</taxon>
        <taxon>Metazoa</taxon>
        <taxon>Chordata</taxon>
        <taxon>Craniata</taxon>
        <taxon>Vertebrata</taxon>
        <taxon>Euteleostomi</taxon>
        <taxon>Amphibia</taxon>
        <taxon>Batrachia</taxon>
        <taxon>Anura</taxon>
        <taxon>Neobatrachia</taxon>
        <taxon>Hyloidea</taxon>
        <taxon>Leptodactylidae</taxon>
        <taxon>Leiuperinae</taxon>
        <taxon>Engystomops</taxon>
    </lineage>
</organism>
<dbReference type="AlphaFoldDB" id="A0AAV7D7R1"/>
<dbReference type="EMBL" id="WNYA01000001">
    <property type="protein sequence ID" value="KAG8592052.1"/>
    <property type="molecule type" value="Genomic_DNA"/>
</dbReference>
<evidence type="ECO:0000313" key="1">
    <source>
        <dbReference type="EMBL" id="KAG8592052.1"/>
    </source>
</evidence>
<sequence>MDQSRMDRGKMSDYWRSDLWNLHRLPELRGSMAYGELELTIEIGGVRNEYKNFTISNSSSINSTPTASTECIQNIDKEEGAGWKDAASFYPMFLLGCDIYFVVGGKKDVVLRNAM</sequence>
<evidence type="ECO:0000313" key="2">
    <source>
        <dbReference type="Proteomes" id="UP000824782"/>
    </source>
</evidence>
<gene>
    <name evidence="1" type="ORF">GDO81_000387</name>
</gene>
<accession>A0AAV7D7R1</accession>
<dbReference type="Proteomes" id="UP000824782">
    <property type="component" value="Unassembled WGS sequence"/>
</dbReference>
<keyword evidence="2" id="KW-1185">Reference proteome</keyword>
<comment type="caution">
    <text evidence="1">The sequence shown here is derived from an EMBL/GenBank/DDBJ whole genome shotgun (WGS) entry which is preliminary data.</text>
</comment>